<reference evidence="2" key="1">
    <citation type="submission" date="2020-11" db="EMBL/GenBank/DDBJ databases">
        <authorList>
            <consortium name="DOE Joint Genome Institute"/>
            <person name="Ahrendt S."/>
            <person name="Riley R."/>
            <person name="Andreopoulos W."/>
            <person name="Labutti K."/>
            <person name="Pangilinan J."/>
            <person name="Ruiz-Duenas F.J."/>
            <person name="Barrasa J.M."/>
            <person name="Sanchez-Garcia M."/>
            <person name="Camarero S."/>
            <person name="Miyauchi S."/>
            <person name="Serrano A."/>
            <person name="Linde D."/>
            <person name="Babiker R."/>
            <person name="Drula E."/>
            <person name="Ayuso-Fernandez I."/>
            <person name="Pacheco R."/>
            <person name="Padilla G."/>
            <person name="Ferreira P."/>
            <person name="Barriuso J."/>
            <person name="Kellner H."/>
            <person name="Castanera R."/>
            <person name="Alfaro M."/>
            <person name="Ramirez L."/>
            <person name="Pisabarro A.G."/>
            <person name="Kuo A."/>
            <person name="Tritt A."/>
            <person name="Lipzen A."/>
            <person name="He G."/>
            <person name="Yan M."/>
            <person name="Ng V."/>
            <person name="Cullen D."/>
            <person name="Martin F."/>
            <person name="Rosso M.-N."/>
            <person name="Henrissat B."/>
            <person name="Hibbett D."/>
            <person name="Martinez A.T."/>
            <person name="Grigoriev I.V."/>
        </authorList>
    </citation>
    <scope>NUCLEOTIDE SEQUENCE</scope>
    <source>
        <strain evidence="2">CBS 247.69</strain>
    </source>
</reference>
<dbReference type="Proteomes" id="UP000807353">
    <property type="component" value="Unassembled WGS sequence"/>
</dbReference>
<feature type="region of interest" description="Disordered" evidence="1">
    <location>
        <begin position="253"/>
        <end position="273"/>
    </location>
</feature>
<feature type="region of interest" description="Disordered" evidence="1">
    <location>
        <begin position="116"/>
        <end position="207"/>
    </location>
</feature>
<dbReference type="OrthoDB" id="5876637at2759"/>
<proteinExistence type="predicted"/>
<feature type="region of interest" description="Disordered" evidence="1">
    <location>
        <begin position="50"/>
        <end position="104"/>
    </location>
</feature>
<name>A0A9P5YBV0_9AGAR</name>
<dbReference type="PANTHER" id="PTHR40644">
    <property type="entry name" value="UPF0653 PROTEIN C607.02C"/>
    <property type="match status" value="1"/>
</dbReference>
<dbReference type="PANTHER" id="PTHR40644:SF1">
    <property type="entry name" value="UPF0653 PROTEIN C607.02C"/>
    <property type="match status" value="1"/>
</dbReference>
<feature type="compositionally biased region" description="Basic and acidic residues" evidence="1">
    <location>
        <begin position="9"/>
        <end position="20"/>
    </location>
</feature>
<keyword evidence="3" id="KW-1185">Reference proteome</keyword>
<feature type="compositionally biased region" description="Basic and acidic residues" evidence="1">
    <location>
        <begin position="171"/>
        <end position="182"/>
    </location>
</feature>
<comment type="caution">
    <text evidence="2">The sequence shown here is derived from an EMBL/GenBank/DDBJ whole genome shotgun (WGS) entry which is preliminary data.</text>
</comment>
<evidence type="ECO:0000256" key="1">
    <source>
        <dbReference type="SAM" id="MobiDB-lite"/>
    </source>
</evidence>
<dbReference type="AlphaFoldDB" id="A0A9P5YBV0"/>
<evidence type="ECO:0000313" key="3">
    <source>
        <dbReference type="Proteomes" id="UP000807353"/>
    </source>
</evidence>
<organism evidence="2 3">
    <name type="scientific">Collybia nuda</name>
    <dbReference type="NCBI Taxonomy" id="64659"/>
    <lineage>
        <taxon>Eukaryota</taxon>
        <taxon>Fungi</taxon>
        <taxon>Dikarya</taxon>
        <taxon>Basidiomycota</taxon>
        <taxon>Agaricomycotina</taxon>
        <taxon>Agaricomycetes</taxon>
        <taxon>Agaricomycetidae</taxon>
        <taxon>Agaricales</taxon>
        <taxon>Tricholomatineae</taxon>
        <taxon>Clitocybaceae</taxon>
        <taxon>Collybia</taxon>
    </lineage>
</organism>
<gene>
    <name evidence="2" type="ORF">BDZ94DRAFT_1253239</name>
</gene>
<sequence>MPHKRAKKSVREKTRTEHGQDLAPSKQSLSNEAIPKSLARVLNAAHIREEWRAKKRKLEEDDDRERNGKRKKLSGATKGNGKEEHVKSQLRIKPGESIQHFNRRVEDDMRYLVKSAVQTSNAVSRSARKAEIEEKAKRQRKNMPTAESEDEDQEKAKPKRKAPPSIPAPATDKHADSPKEFQKLSSSAPRRLNDIAQAPPEFKKLPRGAAAALESAFGGTGLGKRDGILSMAQKTMMEKEREKAITRYREMKANRRKAGDVEGERERDVVEGG</sequence>
<feature type="region of interest" description="Disordered" evidence="1">
    <location>
        <begin position="1"/>
        <end position="34"/>
    </location>
</feature>
<protein>
    <submittedName>
        <fullName evidence="2">Uncharacterized protein</fullName>
    </submittedName>
</protein>
<dbReference type="EMBL" id="MU150245">
    <property type="protein sequence ID" value="KAF9465809.1"/>
    <property type="molecule type" value="Genomic_DNA"/>
</dbReference>
<accession>A0A9P5YBV0</accession>
<evidence type="ECO:0000313" key="2">
    <source>
        <dbReference type="EMBL" id="KAF9465809.1"/>
    </source>
</evidence>